<evidence type="ECO:0000313" key="3">
    <source>
        <dbReference type="Proteomes" id="UP000663760"/>
    </source>
</evidence>
<dbReference type="PANTHER" id="PTHR36616">
    <property type="entry name" value="BNAC07G32700D PROTEIN"/>
    <property type="match status" value="1"/>
</dbReference>
<dbReference type="EMBL" id="LR743597">
    <property type="protein sequence ID" value="CAA2628063.1"/>
    <property type="molecule type" value="Genomic_DNA"/>
</dbReference>
<evidence type="ECO:0000313" key="1">
    <source>
        <dbReference type="EMBL" id="CAA2628063.1"/>
    </source>
</evidence>
<reference evidence="2" key="1">
    <citation type="submission" date="2020-02" db="EMBL/GenBank/DDBJ databases">
        <authorList>
            <person name="Scholz U."/>
            <person name="Mascher M."/>
            <person name="Fiebig A."/>
        </authorList>
    </citation>
    <scope>NUCLEOTIDE SEQUENCE</scope>
</reference>
<accession>A0A7I8L4E3</accession>
<protein>
    <submittedName>
        <fullName evidence="2">Uncharacterized protein</fullName>
    </submittedName>
</protein>
<proteinExistence type="predicted"/>
<sequence length="66" mass="7336">MLQLFLAVAFSAAPLMLYLPPVRSLSLLVEALEAFLQQADLHTVQLSSSLRRGLSRIMAPWIGARR</sequence>
<dbReference type="OrthoDB" id="1893998at2759"/>
<gene>
    <name evidence="1" type="ORF">SI7747_10013711</name>
    <name evidence="2" type="ORF">SI8410_10014823</name>
</gene>
<dbReference type="PANTHER" id="PTHR36616:SF4">
    <property type="entry name" value="OS03G0174800 PROTEIN"/>
    <property type="match status" value="1"/>
</dbReference>
<organism evidence="2 3">
    <name type="scientific">Spirodela intermedia</name>
    <name type="common">Intermediate duckweed</name>
    <dbReference type="NCBI Taxonomy" id="51605"/>
    <lineage>
        <taxon>Eukaryota</taxon>
        <taxon>Viridiplantae</taxon>
        <taxon>Streptophyta</taxon>
        <taxon>Embryophyta</taxon>
        <taxon>Tracheophyta</taxon>
        <taxon>Spermatophyta</taxon>
        <taxon>Magnoliopsida</taxon>
        <taxon>Liliopsida</taxon>
        <taxon>Araceae</taxon>
        <taxon>Lemnoideae</taxon>
        <taxon>Spirodela</taxon>
    </lineage>
</organism>
<dbReference type="Proteomes" id="UP000663760">
    <property type="component" value="Chromosome 10"/>
</dbReference>
<dbReference type="AlphaFoldDB" id="A0A7I8L4E3"/>
<evidence type="ECO:0000313" key="2">
    <source>
        <dbReference type="EMBL" id="CAA7404145.1"/>
    </source>
</evidence>
<keyword evidence="3" id="KW-1185">Reference proteome</keyword>
<name>A0A7I8L4E3_SPIIN</name>
<dbReference type="EMBL" id="LR746273">
    <property type="protein sequence ID" value="CAA7404145.1"/>
    <property type="molecule type" value="Genomic_DNA"/>
</dbReference>